<name>A0AAV2TL76_CALDB</name>
<evidence type="ECO:0000313" key="2">
    <source>
        <dbReference type="EMBL" id="CAL5137133.1"/>
    </source>
</evidence>
<feature type="region of interest" description="Disordered" evidence="1">
    <location>
        <begin position="178"/>
        <end position="216"/>
    </location>
</feature>
<evidence type="ECO:0000313" key="3">
    <source>
        <dbReference type="Proteomes" id="UP001497525"/>
    </source>
</evidence>
<evidence type="ECO:0000256" key="1">
    <source>
        <dbReference type="SAM" id="MobiDB-lite"/>
    </source>
</evidence>
<dbReference type="AlphaFoldDB" id="A0AAV2TL76"/>
<gene>
    <name evidence="2" type="ORF">CDAUBV1_LOCUS11399</name>
</gene>
<dbReference type="EMBL" id="CAXLJL010000378">
    <property type="protein sequence ID" value="CAL5137133.1"/>
    <property type="molecule type" value="Genomic_DNA"/>
</dbReference>
<comment type="caution">
    <text evidence="2">The sequence shown here is derived from an EMBL/GenBank/DDBJ whole genome shotgun (WGS) entry which is preliminary data.</text>
</comment>
<organism evidence="2 3">
    <name type="scientific">Calicophoron daubneyi</name>
    <name type="common">Rumen fluke</name>
    <name type="synonym">Paramphistomum daubneyi</name>
    <dbReference type="NCBI Taxonomy" id="300641"/>
    <lineage>
        <taxon>Eukaryota</taxon>
        <taxon>Metazoa</taxon>
        <taxon>Spiralia</taxon>
        <taxon>Lophotrochozoa</taxon>
        <taxon>Platyhelminthes</taxon>
        <taxon>Trematoda</taxon>
        <taxon>Digenea</taxon>
        <taxon>Plagiorchiida</taxon>
        <taxon>Pronocephalata</taxon>
        <taxon>Paramphistomoidea</taxon>
        <taxon>Paramphistomidae</taxon>
        <taxon>Calicophoron</taxon>
    </lineage>
</organism>
<feature type="compositionally biased region" description="Basic and acidic residues" evidence="1">
    <location>
        <begin position="207"/>
        <end position="216"/>
    </location>
</feature>
<reference evidence="2" key="1">
    <citation type="submission" date="2024-06" db="EMBL/GenBank/DDBJ databases">
        <authorList>
            <person name="Liu X."/>
            <person name="Lenzi L."/>
            <person name="Haldenby T S."/>
            <person name="Uol C."/>
        </authorList>
    </citation>
    <scope>NUCLEOTIDE SEQUENCE</scope>
</reference>
<accession>A0AAV2TL76</accession>
<protein>
    <submittedName>
        <fullName evidence="2">Uncharacterized protein</fullName>
    </submittedName>
</protein>
<sequence>MSKESLSSKETRIYQLERSCEELRSHNAYLTKQNHLLESKLKECCSKDHGDVDKHIPTHSIHHTELTGRVILDCLESQENNLVEKELQLPKDNCTSSKDSPGTSIVPVTGCISTQTDGATTRCVEVQTLGGWPSQSEMSTDIAFGFGTIERDKKVTFTISSSSGSDLVAEGSSKATESAVTQDIFGPPTNPVNTHEEPPAAVSSNTPEKDCCGENKRSPESLISEFTAALKEWCLAVDSAEQKVYMDKACESLAHHIAELERQVCELSLQCQLERKRRLMEKPDTNNSEQPGLGVKSPSTKDELSEMQVDWMEQRICAMVVQTQYFAARCALLEDEIRCLVPRVICLAREACDRHSESLQSRGLLKQTQNELELTKINALQKANEVALHVASLTEELQAYRGSGVTHSTKKVISDKFYSYVVCLRPCCVLDIQTSDRAGVLWTNPYHSIADVCLHVAWVQQIMNNHQRPFSG</sequence>
<feature type="region of interest" description="Disordered" evidence="1">
    <location>
        <begin position="280"/>
        <end position="301"/>
    </location>
</feature>
<proteinExistence type="predicted"/>
<dbReference type="Proteomes" id="UP001497525">
    <property type="component" value="Unassembled WGS sequence"/>
</dbReference>